<feature type="domain" description="KARI N-terminal Rossmann" evidence="13">
    <location>
        <begin position="1"/>
        <end position="175"/>
    </location>
</feature>
<feature type="binding site" evidence="11">
    <location>
        <begin position="18"/>
        <end position="21"/>
    </location>
    <ligand>
        <name>NADP(+)</name>
        <dbReference type="ChEBI" id="CHEBI:58349"/>
    </ligand>
</feature>
<reference evidence="15 16" key="2">
    <citation type="submission" date="2018-03" db="EMBL/GenBank/DDBJ databases">
        <authorList>
            <person name="Keele B.F."/>
        </authorList>
    </citation>
    <scope>NUCLEOTIDE SEQUENCE [LARGE SCALE GENOMIC DNA]</scope>
    <source>
        <strain evidence="15 16">D13</strain>
    </source>
</reference>
<dbReference type="GO" id="GO:0009099">
    <property type="term" value="P:L-valine biosynthetic process"/>
    <property type="evidence" value="ECO:0007669"/>
    <property type="project" value="UniProtKB-UniRule"/>
</dbReference>
<feature type="binding site" evidence="11 12">
    <location>
        <position position="184"/>
    </location>
    <ligand>
        <name>Mg(2+)</name>
        <dbReference type="ChEBI" id="CHEBI:18420"/>
        <label>1</label>
    </ligand>
</feature>
<organism evidence="15 16">
    <name type="scientific">Ahniella affigens</name>
    <dbReference type="NCBI Taxonomy" id="2021234"/>
    <lineage>
        <taxon>Bacteria</taxon>
        <taxon>Pseudomonadati</taxon>
        <taxon>Pseudomonadota</taxon>
        <taxon>Gammaproteobacteria</taxon>
        <taxon>Lysobacterales</taxon>
        <taxon>Rhodanobacteraceae</taxon>
        <taxon>Ahniella</taxon>
    </lineage>
</organism>
<comment type="pathway">
    <text evidence="2 11">Amino-acid biosynthesis; L-valine biosynthesis; L-valine from pyruvate: step 2/4.</text>
</comment>
<dbReference type="UniPathway" id="UPA00047">
    <property type="reaction ID" value="UER00056"/>
</dbReference>
<comment type="pathway">
    <text evidence="3 11">Amino-acid biosynthesis; L-isoleucine biosynthesis; L-isoleucine from 2-oxobutanoate: step 2/4.</text>
</comment>
<dbReference type="PIRSF" id="PIRSF000116">
    <property type="entry name" value="IlvC_gammaproteo"/>
    <property type="match status" value="1"/>
</dbReference>
<evidence type="ECO:0000313" key="16">
    <source>
        <dbReference type="Proteomes" id="UP000241074"/>
    </source>
</evidence>
<feature type="active site" evidence="11">
    <location>
        <position position="101"/>
    </location>
</feature>
<dbReference type="InterPro" id="IPR013116">
    <property type="entry name" value="KARI_N"/>
</dbReference>
<evidence type="ECO:0000256" key="5">
    <source>
        <dbReference type="ARBA" id="ARBA00022605"/>
    </source>
</evidence>
<evidence type="ECO:0000313" key="15">
    <source>
        <dbReference type="EMBL" id="AVP98000.1"/>
    </source>
</evidence>
<sequence>MTSQNTPLKQQRIAVIGYGSQGRAHALNLRDSGFNVIIGARPNGPSFQKARADGFTVTDPANAAAEADLVALLTPDMQQPQVFEEAIKPNLRPGAALLFAHGFNVHFGQIKPEAVWDIILVAPKGPGALVRREYEAGHGVPCLVAVHQDVSGQALSRAQDYAHGIGGARGGLITTSFAEETETDLFGEQAVLCGGVTELVVRGFETLVEAGYQPEVAYFECMHELKLIVDLLHEGGMAKMHQFISETAQYGDLTRGPRIVDADTKARMKTILEEIKTGQFAREWVGEYKSGNQQYQALKEADLKHPIEQVGEKLRARMPWLNPAQRAKAAADAAQKKAAATA</sequence>
<comment type="catalytic activity">
    <reaction evidence="11">
        <text>(2R,3R)-2,3-dihydroxy-3-methylpentanoate + NADP(+) = (S)-2-ethyl-2-hydroxy-3-oxobutanoate + NADPH + H(+)</text>
        <dbReference type="Rhea" id="RHEA:13493"/>
        <dbReference type="ChEBI" id="CHEBI:15378"/>
        <dbReference type="ChEBI" id="CHEBI:49256"/>
        <dbReference type="ChEBI" id="CHEBI:49258"/>
        <dbReference type="ChEBI" id="CHEBI:57783"/>
        <dbReference type="ChEBI" id="CHEBI:58349"/>
        <dbReference type="EC" id="1.1.1.86"/>
    </reaction>
</comment>
<evidence type="ECO:0000256" key="1">
    <source>
        <dbReference type="ARBA" id="ARBA00002172"/>
    </source>
</evidence>
<evidence type="ECO:0000256" key="10">
    <source>
        <dbReference type="ARBA" id="ARBA00049021"/>
    </source>
</evidence>
<dbReference type="Proteomes" id="UP000241074">
    <property type="component" value="Chromosome"/>
</dbReference>
<feature type="domain" description="KARI C-terminal knotted" evidence="14">
    <location>
        <begin position="176"/>
        <end position="321"/>
    </location>
</feature>
<evidence type="ECO:0000256" key="2">
    <source>
        <dbReference type="ARBA" id="ARBA00004864"/>
    </source>
</evidence>
<dbReference type="UniPathway" id="UPA00049">
    <property type="reaction ID" value="UER00060"/>
</dbReference>
<feature type="binding site" evidence="11 12">
    <location>
        <position position="245"/>
    </location>
    <ligand>
        <name>substrate</name>
    </ligand>
</feature>
<dbReference type="PROSITE" id="PS51851">
    <property type="entry name" value="KARI_C"/>
    <property type="match status" value="1"/>
</dbReference>
<dbReference type="GO" id="GO:0050661">
    <property type="term" value="F:NADP binding"/>
    <property type="evidence" value="ECO:0007669"/>
    <property type="project" value="InterPro"/>
</dbReference>
<evidence type="ECO:0000256" key="7">
    <source>
        <dbReference type="ARBA" id="ARBA00022842"/>
    </source>
</evidence>
<keyword evidence="11" id="KW-0521">NADP</keyword>
<dbReference type="GO" id="GO:0004455">
    <property type="term" value="F:ketol-acid reductoisomerase activity"/>
    <property type="evidence" value="ECO:0007669"/>
    <property type="project" value="UniProtKB-UniRule"/>
</dbReference>
<keyword evidence="5 11" id="KW-0028">Amino-acid biosynthesis</keyword>
<dbReference type="GO" id="GO:0005829">
    <property type="term" value="C:cytosol"/>
    <property type="evidence" value="ECO:0007669"/>
    <property type="project" value="TreeGrafter"/>
</dbReference>
<dbReference type="Gene3D" id="3.40.50.720">
    <property type="entry name" value="NAD(P)-binding Rossmann-like Domain"/>
    <property type="match status" value="1"/>
</dbReference>
<dbReference type="Pfam" id="PF07991">
    <property type="entry name" value="KARI_N"/>
    <property type="match status" value="1"/>
</dbReference>
<feature type="binding site" evidence="11 12">
    <location>
        <position position="184"/>
    </location>
    <ligand>
        <name>Mg(2+)</name>
        <dbReference type="ChEBI" id="CHEBI:18420"/>
        <label>2</label>
    </ligand>
</feature>
<dbReference type="NCBIfam" id="NF004017">
    <property type="entry name" value="PRK05479.1"/>
    <property type="match status" value="1"/>
</dbReference>
<comment type="catalytic activity">
    <reaction evidence="10 11">
        <text>(2R)-2,3-dihydroxy-3-methylbutanoate + NADP(+) = (2S)-2-acetolactate + NADPH + H(+)</text>
        <dbReference type="Rhea" id="RHEA:22068"/>
        <dbReference type="ChEBI" id="CHEBI:15378"/>
        <dbReference type="ChEBI" id="CHEBI:49072"/>
        <dbReference type="ChEBI" id="CHEBI:57783"/>
        <dbReference type="ChEBI" id="CHEBI:58349"/>
        <dbReference type="ChEBI" id="CHEBI:58476"/>
        <dbReference type="EC" id="1.1.1.86"/>
    </reaction>
</comment>
<dbReference type="Gene3D" id="6.10.240.10">
    <property type="match status" value="1"/>
</dbReference>
<keyword evidence="7 11" id="KW-0460">Magnesium</keyword>
<dbReference type="FunFam" id="3.40.50.720:FF:000023">
    <property type="entry name" value="Ketol-acid reductoisomerase (NADP(+))"/>
    <property type="match status" value="1"/>
</dbReference>
<dbReference type="InterPro" id="IPR008927">
    <property type="entry name" value="6-PGluconate_DH-like_C_sf"/>
</dbReference>
<feature type="binding site" evidence="11">
    <location>
        <position position="41"/>
    </location>
    <ligand>
        <name>NADP(+)</name>
        <dbReference type="ChEBI" id="CHEBI:58349"/>
    </ligand>
</feature>
<dbReference type="AlphaFoldDB" id="A0A2P1PT58"/>
<feature type="binding site" evidence="11 12">
    <location>
        <position position="224"/>
    </location>
    <ligand>
        <name>Mg(2+)</name>
        <dbReference type="ChEBI" id="CHEBI:18420"/>
        <label>2</label>
    </ligand>
</feature>
<evidence type="ECO:0000259" key="13">
    <source>
        <dbReference type="PROSITE" id="PS51850"/>
    </source>
</evidence>
<dbReference type="KEGG" id="xba:C7S18_12655"/>
<comment type="similarity">
    <text evidence="4 11 12">Belongs to the ketol-acid reductoisomerase family.</text>
</comment>
<dbReference type="PANTHER" id="PTHR21371:SF1">
    <property type="entry name" value="KETOL-ACID REDUCTOISOMERASE, MITOCHONDRIAL"/>
    <property type="match status" value="1"/>
</dbReference>
<dbReference type="InterPro" id="IPR013023">
    <property type="entry name" value="KARI"/>
</dbReference>
<dbReference type="InterPro" id="IPR000506">
    <property type="entry name" value="KARI_C"/>
</dbReference>
<feature type="binding site" evidence="11">
    <location>
        <position position="127"/>
    </location>
    <ligand>
        <name>NADP(+)</name>
        <dbReference type="ChEBI" id="CHEBI:58349"/>
    </ligand>
</feature>
<comment type="cofactor">
    <cofactor evidence="11">
        <name>Mg(2+)</name>
        <dbReference type="ChEBI" id="CHEBI:18420"/>
    </cofactor>
    <text evidence="11">Binds 2 magnesium ions per subunit.</text>
</comment>
<dbReference type="HAMAP" id="MF_00435">
    <property type="entry name" value="IlvC"/>
    <property type="match status" value="1"/>
</dbReference>
<dbReference type="InterPro" id="IPR014359">
    <property type="entry name" value="KARI_prok"/>
</dbReference>
<evidence type="ECO:0000256" key="12">
    <source>
        <dbReference type="PROSITE-ProRule" id="PRU01198"/>
    </source>
</evidence>
<dbReference type="PROSITE" id="PS51850">
    <property type="entry name" value="KARI_N"/>
    <property type="match status" value="1"/>
</dbReference>
<dbReference type="InterPro" id="IPR036291">
    <property type="entry name" value="NAD(P)-bd_dom_sf"/>
</dbReference>
<name>A0A2P1PT58_9GAMM</name>
<evidence type="ECO:0000256" key="9">
    <source>
        <dbReference type="ARBA" id="ARBA00023304"/>
    </source>
</evidence>
<dbReference type="GO" id="GO:0016853">
    <property type="term" value="F:isomerase activity"/>
    <property type="evidence" value="ECO:0007669"/>
    <property type="project" value="UniProtKB-KW"/>
</dbReference>
<dbReference type="GO" id="GO:0009097">
    <property type="term" value="P:isoleucine biosynthetic process"/>
    <property type="evidence" value="ECO:0007669"/>
    <property type="project" value="UniProtKB-UniRule"/>
</dbReference>
<evidence type="ECO:0000256" key="3">
    <source>
        <dbReference type="ARBA" id="ARBA00004885"/>
    </source>
</evidence>
<dbReference type="SUPFAM" id="SSF51735">
    <property type="entry name" value="NAD(P)-binding Rossmann-fold domains"/>
    <property type="match status" value="1"/>
</dbReference>
<dbReference type="GO" id="GO:0000287">
    <property type="term" value="F:magnesium ion binding"/>
    <property type="evidence" value="ECO:0007669"/>
    <property type="project" value="UniProtKB-UniRule"/>
</dbReference>
<gene>
    <name evidence="11" type="primary">ilvC</name>
    <name evidence="15" type="ORF">C7S18_12655</name>
</gene>
<comment type="caution">
    <text evidence="11">Lacks conserved residue(s) required for the propagation of feature annotation.</text>
</comment>
<dbReference type="SUPFAM" id="SSF48179">
    <property type="entry name" value="6-phosphogluconate dehydrogenase C-terminal domain-like"/>
    <property type="match status" value="1"/>
</dbReference>
<keyword evidence="15" id="KW-0413">Isomerase</keyword>
<dbReference type="NCBIfam" id="TIGR00465">
    <property type="entry name" value="ilvC"/>
    <property type="match status" value="1"/>
</dbReference>
<dbReference type="EMBL" id="CP027860">
    <property type="protein sequence ID" value="AVP98000.1"/>
    <property type="molecule type" value="Genomic_DNA"/>
</dbReference>
<evidence type="ECO:0000256" key="8">
    <source>
        <dbReference type="ARBA" id="ARBA00023002"/>
    </source>
</evidence>
<feature type="binding site" evidence="11">
    <location>
        <position position="46"/>
    </location>
    <ligand>
        <name>NADP(+)</name>
        <dbReference type="ChEBI" id="CHEBI:58349"/>
    </ligand>
</feature>
<comment type="function">
    <text evidence="1 11">Involved in the biosynthesis of branched-chain amino acids (BCAA). Catalyzes an alkyl-migration followed by a ketol-acid reduction of (S)-2-acetolactate (S2AL) to yield (R)-2,3-dihydroxy-isovalerate. In the isomerase reaction, S2AL is rearranged via a Mg-dependent methyl migration to produce 3-hydroxy-3-methyl-2-ketobutyrate (HMKB). In the reductase reaction, this 2-ketoacid undergoes a metal-dependent reduction by NADPH to yield (R)-2,3-dihydroxy-isovalerate.</text>
</comment>
<proteinExistence type="inferred from homology"/>
<reference evidence="15 16" key="1">
    <citation type="submission" date="2018-03" db="EMBL/GenBank/DDBJ databases">
        <title>Ahniella affigens gen. nov., sp. nov., a gammaproteobacterium isolated from sandy soil near a stream.</title>
        <authorList>
            <person name="Ko Y."/>
            <person name="Kim J.-H."/>
        </authorList>
    </citation>
    <scope>NUCLEOTIDE SEQUENCE [LARGE SCALE GENOMIC DNA]</scope>
    <source>
        <strain evidence="15 16">D13</strain>
    </source>
</reference>
<keyword evidence="8 11" id="KW-0560">Oxidoreductase</keyword>
<keyword evidence="9 11" id="KW-0100">Branched-chain amino acid biosynthesis</keyword>
<evidence type="ECO:0000259" key="14">
    <source>
        <dbReference type="PROSITE" id="PS51851"/>
    </source>
</evidence>
<keyword evidence="16" id="KW-1185">Reference proteome</keyword>
<evidence type="ECO:0000256" key="11">
    <source>
        <dbReference type="HAMAP-Rule" id="MF_00435"/>
    </source>
</evidence>
<dbReference type="OrthoDB" id="9804088at2"/>
<dbReference type="PANTHER" id="PTHR21371">
    <property type="entry name" value="KETOL-ACID REDUCTOISOMERASE, MITOCHONDRIAL"/>
    <property type="match status" value="1"/>
</dbReference>
<evidence type="ECO:0000256" key="4">
    <source>
        <dbReference type="ARBA" id="ARBA00010318"/>
    </source>
</evidence>
<protein>
    <recommendedName>
        <fullName evidence="11">Ketol-acid reductoisomerase (NADP(+))</fullName>
        <shortName evidence="11">KARI</shortName>
        <ecNumber evidence="11">1.1.1.86</ecNumber>
    </recommendedName>
    <alternativeName>
        <fullName evidence="11">Acetohydroxy-acid isomeroreductase</fullName>
        <shortName evidence="11">AHIR</shortName>
    </alternativeName>
    <alternativeName>
        <fullName evidence="11">Alpha-keto-beta-hydroxylacyl reductoisomerase</fullName>
    </alternativeName>
</protein>
<dbReference type="RefSeq" id="WP_106891920.1">
    <property type="nucleotide sequence ID" value="NZ_CP027860.1"/>
</dbReference>
<evidence type="ECO:0000256" key="6">
    <source>
        <dbReference type="ARBA" id="ARBA00022723"/>
    </source>
</evidence>
<feature type="binding site" evidence="11 12">
    <location>
        <position position="188"/>
    </location>
    <ligand>
        <name>Mg(2+)</name>
        <dbReference type="ChEBI" id="CHEBI:18420"/>
        <label>1</label>
    </ligand>
</feature>
<dbReference type="Pfam" id="PF01450">
    <property type="entry name" value="KARI_C"/>
    <property type="match status" value="1"/>
</dbReference>
<feature type="binding site" evidence="11 12">
    <location>
        <position position="220"/>
    </location>
    <ligand>
        <name>Mg(2+)</name>
        <dbReference type="ChEBI" id="CHEBI:18420"/>
        <label>2</label>
    </ligand>
</feature>
<dbReference type="EC" id="1.1.1.86" evidence="11"/>
<keyword evidence="6 11" id="KW-0479">Metal-binding</keyword>
<accession>A0A2P1PT58</accession>